<reference evidence="10" key="1">
    <citation type="submission" date="2019-08" db="EMBL/GenBank/DDBJ databases">
        <authorList>
            <person name="Kucharzyk K."/>
            <person name="Murdoch R.W."/>
            <person name="Higgins S."/>
            <person name="Loffler F."/>
        </authorList>
    </citation>
    <scope>NUCLEOTIDE SEQUENCE</scope>
</reference>
<dbReference type="Gene3D" id="1.10.1370.10">
    <property type="entry name" value="Neurolysin, domain 3"/>
    <property type="match status" value="1"/>
</dbReference>
<dbReference type="GO" id="GO:0006508">
    <property type="term" value="P:proteolysis"/>
    <property type="evidence" value="ECO:0007669"/>
    <property type="project" value="UniProtKB-KW"/>
</dbReference>
<comment type="similarity">
    <text evidence="2">Belongs to the peptidase M3 family.</text>
</comment>
<feature type="coiled-coil region" evidence="8">
    <location>
        <begin position="31"/>
        <end position="58"/>
    </location>
</feature>
<dbReference type="InterPro" id="IPR001567">
    <property type="entry name" value="Pept_M3A_M3B_dom"/>
</dbReference>
<evidence type="ECO:0000256" key="8">
    <source>
        <dbReference type="SAM" id="Coils"/>
    </source>
</evidence>
<organism evidence="10">
    <name type="scientific">bioreactor metagenome</name>
    <dbReference type="NCBI Taxonomy" id="1076179"/>
    <lineage>
        <taxon>unclassified sequences</taxon>
        <taxon>metagenomes</taxon>
        <taxon>ecological metagenomes</taxon>
    </lineage>
</organism>
<dbReference type="GO" id="GO:0046872">
    <property type="term" value="F:metal ion binding"/>
    <property type="evidence" value="ECO:0007669"/>
    <property type="project" value="UniProtKB-KW"/>
</dbReference>
<name>A0A644T5S9_9ZZZZ</name>
<gene>
    <name evidence="10" type="primary">prlC_2</name>
    <name evidence="10" type="ORF">SDC9_07730</name>
</gene>
<evidence type="ECO:0000256" key="5">
    <source>
        <dbReference type="ARBA" id="ARBA00022801"/>
    </source>
</evidence>
<evidence type="ECO:0000256" key="3">
    <source>
        <dbReference type="ARBA" id="ARBA00022670"/>
    </source>
</evidence>
<evidence type="ECO:0000256" key="7">
    <source>
        <dbReference type="ARBA" id="ARBA00023049"/>
    </source>
</evidence>
<dbReference type="EC" id="3.4.24.70" evidence="10"/>
<evidence type="ECO:0000256" key="1">
    <source>
        <dbReference type="ARBA" id="ARBA00001947"/>
    </source>
</evidence>
<dbReference type="InterPro" id="IPR024079">
    <property type="entry name" value="MetalloPept_cat_dom_sf"/>
</dbReference>
<dbReference type="PANTHER" id="PTHR11804:SF84">
    <property type="entry name" value="SACCHAROLYSIN"/>
    <property type="match status" value="1"/>
</dbReference>
<keyword evidence="4" id="KW-0479">Metal-binding</keyword>
<keyword evidence="8" id="KW-0175">Coiled coil</keyword>
<evidence type="ECO:0000256" key="6">
    <source>
        <dbReference type="ARBA" id="ARBA00022833"/>
    </source>
</evidence>
<dbReference type="AlphaFoldDB" id="A0A644T5S9"/>
<comment type="cofactor">
    <cofactor evidence="1">
        <name>Zn(2+)</name>
        <dbReference type="ChEBI" id="CHEBI:29105"/>
    </cofactor>
</comment>
<sequence>MNKNVQKGIFPDWFSVSKIQKYTKKDFDKLLKDYFENKKRVYSEIKSLKKEERNFENTVLALENCDDSFDDTFHQIGVLSISHTKKEYRDLANDFEKELSKKNVDIVYDDKIYKAILEYREGNYQKEKKSLDEKYGVGSVKLFEDICKGYKRMGFDLPKTKQKELKNTIKKLSKLSIDFSKNIDEYRDFILCSREELKGLPENFIKTLEKVEGKYKITLDYPSISPFLQYAESREKRKELVDKNYKKGGVKNLKLLSEIVELRDKKAKILGYKNHLDYRVENRMSKSEKAVYLFNNSLIKKLEKESNANIQELNEFAQKELSGYGNIKKVEYFDLAYVMNKLKEKKYSYDSAKLKEYFELEHVLKETFKIFGNIFGFVVREIDAKERVEKKINLVDKNVRLYEFSDEKSKKVLAYLMFDLFPREGKYTHAGHAKYLTGINSIPVDVLLCNFPKPTKEIPSLLSLGEVETIFHELGHALHCMLSTTNYFSQTGTNCDHDFVEVPSQLMENFLFEKKYLKKLAVHYKTKKSLDEKTLNKIIEGKNFMNGYANLRQLVLGKFDLDLHSGKIKATDSAKYYITLSKKYFNSNLPKDAIFPAGFGHLMGYDAGYYSYMWALVYAYDFYSEFEKVLKNEKRLKEIGRRYRKEILEVGGSREEMESVKRFLGRKPNNKAFLKKILEK</sequence>
<dbReference type="EMBL" id="VSSQ01000017">
    <property type="protein sequence ID" value="MPL62129.1"/>
    <property type="molecule type" value="Genomic_DNA"/>
</dbReference>
<proteinExistence type="inferred from homology"/>
<evidence type="ECO:0000256" key="2">
    <source>
        <dbReference type="ARBA" id="ARBA00006040"/>
    </source>
</evidence>
<keyword evidence="5 10" id="KW-0378">Hydrolase</keyword>
<comment type="caution">
    <text evidence="10">The sequence shown here is derived from an EMBL/GenBank/DDBJ whole genome shotgun (WGS) entry which is preliminary data.</text>
</comment>
<dbReference type="CDD" id="cd06455">
    <property type="entry name" value="M3A_TOP"/>
    <property type="match status" value="1"/>
</dbReference>
<dbReference type="Gene3D" id="1.20.1050.40">
    <property type="entry name" value="Endopeptidase. Chain P, domain 1"/>
    <property type="match status" value="1"/>
</dbReference>
<dbReference type="GO" id="GO:0004222">
    <property type="term" value="F:metalloendopeptidase activity"/>
    <property type="evidence" value="ECO:0007669"/>
    <property type="project" value="UniProtKB-EC"/>
</dbReference>
<dbReference type="Gene3D" id="3.40.390.10">
    <property type="entry name" value="Collagenase (Catalytic Domain)"/>
    <property type="match status" value="1"/>
</dbReference>
<evidence type="ECO:0000313" key="10">
    <source>
        <dbReference type="EMBL" id="MPL62129.1"/>
    </source>
</evidence>
<keyword evidence="3" id="KW-0645">Protease</keyword>
<accession>A0A644T5S9</accession>
<evidence type="ECO:0000256" key="4">
    <source>
        <dbReference type="ARBA" id="ARBA00022723"/>
    </source>
</evidence>
<dbReference type="GO" id="GO:0006518">
    <property type="term" value="P:peptide metabolic process"/>
    <property type="evidence" value="ECO:0007669"/>
    <property type="project" value="TreeGrafter"/>
</dbReference>
<dbReference type="InterPro" id="IPR024080">
    <property type="entry name" value="Neurolysin/TOP_N"/>
</dbReference>
<evidence type="ECO:0000259" key="9">
    <source>
        <dbReference type="Pfam" id="PF01432"/>
    </source>
</evidence>
<keyword evidence="6" id="KW-0862">Zinc</keyword>
<dbReference type="InterPro" id="IPR045090">
    <property type="entry name" value="Pept_M3A_M3B"/>
</dbReference>
<dbReference type="Pfam" id="PF01432">
    <property type="entry name" value="Peptidase_M3"/>
    <property type="match status" value="1"/>
</dbReference>
<protein>
    <submittedName>
        <fullName evidence="10">Oligopeptidase A</fullName>
        <ecNumber evidence="10">3.4.24.70</ecNumber>
    </submittedName>
</protein>
<keyword evidence="7" id="KW-0482">Metalloprotease</keyword>
<dbReference type="InterPro" id="IPR024077">
    <property type="entry name" value="Neurolysin/TOP_dom2"/>
</dbReference>
<dbReference type="SUPFAM" id="SSF55486">
    <property type="entry name" value="Metalloproteases ('zincins'), catalytic domain"/>
    <property type="match status" value="1"/>
</dbReference>
<dbReference type="PANTHER" id="PTHR11804">
    <property type="entry name" value="PROTEASE M3 THIMET OLIGOPEPTIDASE-RELATED"/>
    <property type="match status" value="1"/>
</dbReference>
<feature type="domain" description="Peptidase M3A/M3B catalytic" evidence="9">
    <location>
        <begin position="227"/>
        <end position="676"/>
    </location>
</feature>